<accession>A0A1E1X025</accession>
<reference evidence="2" key="1">
    <citation type="journal article" date="2017" name="Front. Cell. Infect. Microbiol.">
        <title>The Distinct Transcriptional Response of the Midgut of Amblyomma sculptum and Amblyomma aureolatum Ticks to Rickettsia rickettsii Correlates to Their Differences in Susceptibility to Infection.</title>
        <authorList>
            <person name="Martins L.A."/>
            <person name="Galletti M.F.B.M."/>
            <person name="Ribeiro J.M."/>
            <person name="Fujita A."/>
            <person name="Costa F.B."/>
            <person name="Labruna M.B."/>
            <person name="Daffre S."/>
            <person name="Fogaca A.C."/>
        </authorList>
    </citation>
    <scope>NUCLEOTIDE SEQUENCE</scope>
</reference>
<sequence>RPLLSLPGPRVARAGSAARRPRASSLAACVSPLCPLPTPQRASGKELALHRPPCARRRSQGRPICGVTWPPVELDGHASARSQSGQFRNSAPLPCSNTRFARRETTTISPCCLVIRLV</sequence>
<proteinExistence type="evidence at transcript level"/>
<feature type="non-terminal residue" evidence="2">
    <location>
        <position position="118"/>
    </location>
</feature>
<dbReference type="AlphaFoldDB" id="A0A1E1X025"/>
<protein>
    <submittedName>
        <fullName evidence="2">Putative secreted protein</fullName>
    </submittedName>
</protein>
<dbReference type="EMBL" id="GFAC01006558">
    <property type="protein sequence ID" value="JAT92630.1"/>
    <property type="molecule type" value="mRNA"/>
</dbReference>
<organism evidence="2">
    <name type="scientific">Amblyomma aureolatum</name>
    <dbReference type="NCBI Taxonomy" id="187763"/>
    <lineage>
        <taxon>Eukaryota</taxon>
        <taxon>Metazoa</taxon>
        <taxon>Ecdysozoa</taxon>
        <taxon>Arthropoda</taxon>
        <taxon>Chelicerata</taxon>
        <taxon>Arachnida</taxon>
        <taxon>Acari</taxon>
        <taxon>Parasitiformes</taxon>
        <taxon>Ixodida</taxon>
        <taxon>Ixodoidea</taxon>
        <taxon>Ixodidae</taxon>
        <taxon>Amblyomminae</taxon>
        <taxon>Amblyomma</taxon>
    </lineage>
</organism>
<name>A0A1E1X025_9ACAR</name>
<feature type="non-terminal residue" evidence="2">
    <location>
        <position position="1"/>
    </location>
</feature>
<evidence type="ECO:0000313" key="2">
    <source>
        <dbReference type="EMBL" id="JAT92630.1"/>
    </source>
</evidence>
<evidence type="ECO:0000256" key="1">
    <source>
        <dbReference type="SAM" id="MobiDB-lite"/>
    </source>
</evidence>
<feature type="region of interest" description="Disordered" evidence="1">
    <location>
        <begin position="1"/>
        <end position="20"/>
    </location>
</feature>
<feature type="compositionally biased region" description="Low complexity" evidence="1">
    <location>
        <begin position="7"/>
        <end position="20"/>
    </location>
</feature>